<dbReference type="AlphaFoldDB" id="M2B211"/>
<organism evidence="1 2">
    <name type="scientific">Rhodopirellula europaea 6C</name>
    <dbReference type="NCBI Taxonomy" id="1263867"/>
    <lineage>
        <taxon>Bacteria</taxon>
        <taxon>Pseudomonadati</taxon>
        <taxon>Planctomycetota</taxon>
        <taxon>Planctomycetia</taxon>
        <taxon>Pirellulales</taxon>
        <taxon>Pirellulaceae</taxon>
        <taxon>Rhodopirellula</taxon>
    </lineage>
</organism>
<reference evidence="1" key="1">
    <citation type="submission" date="2012-11" db="EMBL/GenBank/DDBJ databases">
        <title>Permanent draft genomes of Rhodopirellula europaea strain SH398 and 6C.</title>
        <authorList>
            <person name="Richter M."/>
            <person name="Richter-Heitmann T."/>
            <person name="Frank C."/>
            <person name="Harder J."/>
            <person name="Glockner F.O."/>
        </authorList>
    </citation>
    <scope>NUCLEOTIDE SEQUENCE</scope>
    <source>
        <strain evidence="1">6C</strain>
    </source>
</reference>
<sequence>MSRETGYQIVGDRRIGELAINACGRIAGTAYIGNDSGHGSNASELENAFMGKHANVYIWRLLKDCDPRW</sequence>
<evidence type="ECO:0000313" key="2">
    <source>
        <dbReference type="Proteomes" id="UP000011529"/>
    </source>
</evidence>
<dbReference type="PATRIC" id="fig|1263867.3.peg.367"/>
<keyword evidence="2" id="KW-1185">Reference proteome</keyword>
<evidence type="ECO:0000313" key="1">
    <source>
        <dbReference type="EMBL" id="EMB18932.1"/>
    </source>
</evidence>
<dbReference type="Proteomes" id="UP000011529">
    <property type="component" value="Unassembled WGS sequence"/>
</dbReference>
<dbReference type="EMBL" id="ANMO01000021">
    <property type="protein sequence ID" value="EMB18932.1"/>
    <property type="molecule type" value="Genomic_DNA"/>
</dbReference>
<dbReference type="RefSeq" id="WP_008653227.1">
    <property type="nucleotide sequence ID" value="NZ_ANMO01000021.1"/>
</dbReference>
<gene>
    <name evidence="1" type="ORF">RE6C_00338</name>
</gene>
<accession>M2B211</accession>
<reference evidence="1" key="2">
    <citation type="journal article" date="2013" name="Mar. Genomics">
        <title>Expression of sulfatases in Rhodopirellula baltica and the diversity of sulfatases in the genus Rhodopirellula.</title>
        <authorList>
            <person name="Wegner C.E."/>
            <person name="Richter-Heitmann T."/>
            <person name="Klindworth A."/>
            <person name="Klockow C."/>
            <person name="Richter M."/>
            <person name="Achstetter T."/>
            <person name="Glockner F.O."/>
            <person name="Harder J."/>
        </authorList>
    </citation>
    <scope>NUCLEOTIDE SEQUENCE [LARGE SCALE GENOMIC DNA]</scope>
    <source>
        <strain evidence="1">6C</strain>
    </source>
</reference>
<name>M2B211_9BACT</name>
<proteinExistence type="predicted"/>
<protein>
    <submittedName>
        <fullName evidence="1">Uncharacterized protein</fullName>
    </submittedName>
</protein>
<comment type="caution">
    <text evidence="1">The sequence shown here is derived from an EMBL/GenBank/DDBJ whole genome shotgun (WGS) entry which is preliminary data.</text>
</comment>